<proteinExistence type="predicted"/>
<evidence type="ECO:0000313" key="2">
    <source>
        <dbReference type="Proteomes" id="UP000385207"/>
    </source>
</evidence>
<organism evidence="1 2">
    <name type="scientific">Pseudomonas fluorescens</name>
    <dbReference type="NCBI Taxonomy" id="294"/>
    <lineage>
        <taxon>Bacteria</taxon>
        <taxon>Pseudomonadati</taxon>
        <taxon>Pseudomonadota</taxon>
        <taxon>Gammaproteobacteria</taxon>
        <taxon>Pseudomonadales</taxon>
        <taxon>Pseudomonadaceae</taxon>
        <taxon>Pseudomonas</taxon>
    </lineage>
</organism>
<dbReference type="EMBL" id="CABVII010000001">
    <property type="protein sequence ID" value="VVO52345.1"/>
    <property type="molecule type" value="Genomic_DNA"/>
</dbReference>
<accession>A0A5E6RYI4</accession>
<evidence type="ECO:0000313" key="1">
    <source>
        <dbReference type="EMBL" id="VVO52345.1"/>
    </source>
</evidence>
<dbReference type="OrthoDB" id="9789501at2"/>
<dbReference type="Pfam" id="PF08808">
    <property type="entry name" value="RES"/>
    <property type="match status" value="1"/>
</dbReference>
<gene>
    <name evidence="1" type="ORF">PS862_00383</name>
</gene>
<dbReference type="AlphaFoldDB" id="A0A5E6RYI4"/>
<dbReference type="InterPro" id="IPR014914">
    <property type="entry name" value="RES_dom"/>
</dbReference>
<dbReference type="Proteomes" id="UP000385207">
    <property type="component" value="Unassembled WGS sequence"/>
</dbReference>
<sequence length="164" mass="18628">MNPLPWDGKWHAWRLDREVYKDTWDSGIGAQRSGGRWNPPGRRVIYASADPSTAILEVAAHVGFDTLDRVPHVLTCFEVLDPELINIVQPEDVPNPNWLIPSQPSPNQQQFADQLLARHPFLLIPCAVTRHSWNLLVSCDLAADKFKLVSQERFGLDTRLLKKT</sequence>
<dbReference type="SMART" id="SM00953">
    <property type="entry name" value="RES"/>
    <property type="match status" value="1"/>
</dbReference>
<reference evidence="1 2" key="1">
    <citation type="submission" date="2019-09" db="EMBL/GenBank/DDBJ databases">
        <authorList>
            <person name="Chandra G."/>
            <person name="Truman W A."/>
        </authorList>
    </citation>
    <scope>NUCLEOTIDE SEQUENCE [LARGE SCALE GENOMIC DNA]</scope>
    <source>
        <strain evidence="1">PS862</strain>
    </source>
</reference>
<name>A0A5E6RYI4_PSEFL</name>
<dbReference type="RefSeq" id="WP_150745211.1">
    <property type="nucleotide sequence ID" value="NZ_CABVHE010000013.1"/>
</dbReference>
<protein>
    <submittedName>
        <fullName evidence="1">Uncharacterized protein</fullName>
    </submittedName>
</protein>